<dbReference type="Gene3D" id="1.50.10.10">
    <property type="match status" value="1"/>
</dbReference>
<evidence type="ECO:0000313" key="5">
    <source>
        <dbReference type="Proteomes" id="UP001149165"/>
    </source>
</evidence>
<dbReference type="PANTHER" id="PTHR36845">
    <property type="entry name" value="HYDROLASE, PUTATIVE (AFU_ORTHOLOGUE AFUA_7G05090)-RELATED"/>
    <property type="match status" value="1"/>
</dbReference>
<dbReference type="GO" id="GO:0052757">
    <property type="term" value="F:chondroitin hydrolase activity"/>
    <property type="evidence" value="ECO:0007669"/>
    <property type="project" value="TreeGrafter"/>
</dbReference>
<gene>
    <name evidence="4" type="ORF">N7456_002759</name>
</gene>
<keyword evidence="5" id="KW-1185">Reference proteome</keyword>
<dbReference type="InterPro" id="IPR012341">
    <property type="entry name" value="6hp_glycosidase-like_sf"/>
</dbReference>
<organism evidence="4 5">
    <name type="scientific">Penicillium angulare</name>
    <dbReference type="NCBI Taxonomy" id="116970"/>
    <lineage>
        <taxon>Eukaryota</taxon>
        <taxon>Fungi</taxon>
        <taxon>Dikarya</taxon>
        <taxon>Ascomycota</taxon>
        <taxon>Pezizomycotina</taxon>
        <taxon>Eurotiomycetes</taxon>
        <taxon>Eurotiomycetidae</taxon>
        <taxon>Eurotiales</taxon>
        <taxon>Aspergillaceae</taxon>
        <taxon>Penicillium</taxon>
    </lineage>
</organism>
<comment type="similarity">
    <text evidence="2">Belongs to the glycosyl hydrolase 88 family.</text>
</comment>
<dbReference type="InterPro" id="IPR052369">
    <property type="entry name" value="UG_Glycosaminoglycan_Hydrolase"/>
</dbReference>
<dbReference type="EMBL" id="JAPQKH010000002">
    <property type="protein sequence ID" value="KAJ5114225.1"/>
    <property type="molecule type" value="Genomic_DNA"/>
</dbReference>
<protein>
    <recommendedName>
        <fullName evidence="6">Six-hairpin glycosidase</fullName>
    </recommendedName>
</protein>
<keyword evidence="1" id="KW-0378">Hydrolase</keyword>
<dbReference type="OrthoDB" id="2317065at2759"/>
<proteinExistence type="inferred from homology"/>
<dbReference type="GO" id="GO:0000272">
    <property type="term" value="P:polysaccharide catabolic process"/>
    <property type="evidence" value="ECO:0007669"/>
    <property type="project" value="TreeGrafter"/>
</dbReference>
<dbReference type="SUPFAM" id="SSF48208">
    <property type="entry name" value="Six-hairpin glycosidases"/>
    <property type="match status" value="1"/>
</dbReference>
<evidence type="ECO:0000256" key="1">
    <source>
        <dbReference type="ARBA" id="ARBA00022801"/>
    </source>
</evidence>
<evidence type="ECO:0000256" key="3">
    <source>
        <dbReference type="SAM" id="MobiDB-lite"/>
    </source>
</evidence>
<reference evidence="4" key="1">
    <citation type="submission" date="2022-11" db="EMBL/GenBank/DDBJ databases">
        <authorList>
            <person name="Petersen C."/>
        </authorList>
    </citation>
    <scope>NUCLEOTIDE SEQUENCE</scope>
    <source>
        <strain evidence="4">IBT 30069</strain>
    </source>
</reference>
<evidence type="ECO:0008006" key="6">
    <source>
        <dbReference type="Google" id="ProtNLM"/>
    </source>
</evidence>
<evidence type="ECO:0000313" key="4">
    <source>
        <dbReference type="EMBL" id="KAJ5114225.1"/>
    </source>
</evidence>
<sequence>MSPHMLDSPSSTGDKVKVKPSDSMSSPSETSQFGGLGRILSELFSENNFAKIISTAEALLEDNNPPTKFPETVPQRGPHCGEYQSRDSEFWTCGFFPGSLYCLLERARRHPGSIAVGGSATMSIKNLHSLEARLASVCATWAKPIKYMSSRTDTHDLGFIIQPAMKRHWELYGDSEIHLSLTVAAESLASRYDKRVGAIRSWNGFRNTQHDIQSMNNDFIVIIDSLCNLDLLFFASSYSQAPHLGAIAHAHATKLLNTHLRKESGPDNECYYSTYHGVNFSPTHNGAVKKKFTAQGYCDESTWSRGQAWAILGYAQTFGWTKSFDFLDAAIGLANYFILRMEQAPETVDENGFGRYVPLWDFDAPITNTSINGTHAPLRDVSAGLVAANGMLILYGYLAGLGRFNLAKRFLDYVIKISEHTIALAYNRNEMRFDEDHMNGELKIEACDGPGASRFDSILERSTANFNENHADRSWNHGLVYADYYFLELGNRLLDMGLV</sequence>
<feature type="region of interest" description="Disordered" evidence="3">
    <location>
        <begin position="1"/>
        <end position="33"/>
    </location>
</feature>
<dbReference type="InterPro" id="IPR008928">
    <property type="entry name" value="6-hairpin_glycosidase_sf"/>
</dbReference>
<evidence type="ECO:0000256" key="2">
    <source>
        <dbReference type="ARBA" id="ARBA00038358"/>
    </source>
</evidence>
<comment type="caution">
    <text evidence="4">The sequence shown here is derived from an EMBL/GenBank/DDBJ whole genome shotgun (WGS) entry which is preliminary data.</text>
</comment>
<name>A0A9W9KQ74_9EURO</name>
<reference evidence="4" key="2">
    <citation type="journal article" date="2023" name="IMA Fungus">
        <title>Comparative genomic study of the Penicillium genus elucidates a diverse pangenome and 15 lateral gene transfer events.</title>
        <authorList>
            <person name="Petersen C."/>
            <person name="Sorensen T."/>
            <person name="Nielsen M.R."/>
            <person name="Sondergaard T.E."/>
            <person name="Sorensen J.L."/>
            <person name="Fitzpatrick D.A."/>
            <person name="Frisvad J.C."/>
            <person name="Nielsen K.L."/>
        </authorList>
    </citation>
    <scope>NUCLEOTIDE SEQUENCE</scope>
    <source>
        <strain evidence="4">IBT 30069</strain>
    </source>
</reference>
<accession>A0A9W9KQ74</accession>
<dbReference type="PANTHER" id="PTHR36845:SF1">
    <property type="entry name" value="HYDROLASE, PUTATIVE (AFU_ORTHOLOGUE AFUA_7G05090)-RELATED"/>
    <property type="match status" value="1"/>
</dbReference>
<dbReference type="AlphaFoldDB" id="A0A9W9KQ74"/>
<dbReference type="Proteomes" id="UP001149165">
    <property type="component" value="Unassembled WGS sequence"/>
</dbReference>